<dbReference type="PANTHER" id="PTHR36842:SF1">
    <property type="entry name" value="PROTEIN TOLB"/>
    <property type="match status" value="1"/>
</dbReference>
<dbReference type="Gene3D" id="2.120.10.30">
    <property type="entry name" value="TolB, C-terminal domain"/>
    <property type="match status" value="2"/>
</dbReference>
<dbReference type="PANTHER" id="PTHR36842">
    <property type="entry name" value="PROTEIN TOLB HOMOLOG"/>
    <property type="match status" value="1"/>
</dbReference>
<dbReference type="PROSITE" id="PS51257">
    <property type="entry name" value="PROKAR_LIPOPROTEIN"/>
    <property type="match status" value="1"/>
</dbReference>
<comment type="caution">
    <text evidence="3">The sequence shown here is derived from an EMBL/GenBank/DDBJ whole genome shotgun (WGS) entry which is preliminary data.</text>
</comment>
<feature type="chain" id="PRO_5031567688" evidence="2">
    <location>
        <begin position="19"/>
        <end position="507"/>
    </location>
</feature>
<gene>
    <name evidence="3" type="ORF">FHS60_000955</name>
</gene>
<reference evidence="3 4" key="1">
    <citation type="submission" date="2020-08" db="EMBL/GenBank/DDBJ databases">
        <title>Genomic Encyclopedia of Type Strains, Phase IV (KMG-IV): sequencing the most valuable type-strain genomes for metagenomic binning, comparative biology and taxonomic classification.</title>
        <authorList>
            <person name="Goeker M."/>
        </authorList>
    </citation>
    <scope>NUCLEOTIDE SEQUENCE [LARGE SCALE GENOMIC DNA]</scope>
    <source>
        <strain evidence="3 4">DSM 22548</strain>
    </source>
</reference>
<comment type="similarity">
    <text evidence="1">Belongs to the TolB family.</text>
</comment>
<keyword evidence="2" id="KW-0732">Signal</keyword>
<protein>
    <submittedName>
        <fullName evidence="3">Tol biopolymer transport system component</fullName>
    </submittedName>
</protein>
<dbReference type="Pfam" id="PF07676">
    <property type="entry name" value="PD40"/>
    <property type="match status" value="4"/>
</dbReference>
<dbReference type="Proteomes" id="UP000541425">
    <property type="component" value="Unassembled WGS sequence"/>
</dbReference>
<evidence type="ECO:0000313" key="4">
    <source>
        <dbReference type="Proteomes" id="UP000541425"/>
    </source>
</evidence>
<evidence type="ECO:0000256" key="2">
    <source>
        <dbReference type="SAM" id="SignalP"/>
    </source>
</evidence>
<accession>A0A7W5UMP2</accession>
<proteinExistence type="inferred from homology"/>
<dbReference type="InterPro" id="IPR011042">
    <property type="entry name" value="6-blade_b-propeller_TolB-like"/>
</dbReference>
<organism evidence="3 4">
    <name type="scientific">Alloprevotella rava</name>
    <dbReference type="NCBI Taxonomy" id="671218"/>
    <lineage>
        <taxon>Bacteria</taxon>
        <taxon>Pseudomonadati</taxon>
        <taxon>Bacteroidota</taxon>
        <taxon>Bacteroidia</taxon>
        <taxon>Bacteroidales</taxon>
        <taxon>Prevotellaceae</taxon>
        <taxon>Alloprevotella</taxon>
    </lineage>
</organism>
<dbReference type="RefSeq" id="WP_183695577.1">
    <property type="nucleotide sequence ID" value="NZ_JACICA010000003.1"/>
</dbReference>
<evidence type="ECO:0000256" key="1">
    <source>
        <dbReference type="ARBA" id="ARBA00009820"/>
    </source>
</evidence>
<dbReference type="AlphaFoldDB" id="A0A7W5UMP2"/>
<evidence type="ECO:0000313" key="3">
    <source>
        <dbReference type="EMBL" id="MBB3702497.1"/>
    </source>
</evidence>
<dbReference type="InterPro" id="IPR011659">
    <property type="entry name" value="WD40"/>
</dbReference>
<name>A0A7W5UMP2_9BACT</name>
<feature type="signal peptide" evidence="2">
    <location>
        <begin position="1"/>
        <end position="18"/>
    </location>
</feature>
<sequence length="507" mass="58406">MKKIYCFLLAIFAFASCAKEVSIPKNATPVKEEAGIYPDYRNITIPPNIAPLNFQVTAPGNNFVGVIQGQGAQLVAGGNEDGKLLLDSTEWRKLLTANKGRDLSVELYAERNDLWVSFPKYVIHVAEEPIDKYLSYRLIEPSYELYRQLGIYQRDLENFEQTPIYENNRTFEEKENHCINCHNYQAHNTKRMLFHVRAAHGGTMLIENGKIEKLNMKTDSTLASTVYPTWHPTRNWVVFSSNKTGQAFHMINKNKIEVVDYASDLVFYDADNNKLSNIFKTNDHFETFPCWAPDGKKLYYCDAYVPDFKGLPDSLAINRILERHDSVRYNIYSMTFDEQTRRFGPPQLEVNCTDMSLSASVPRVSPDGRYLLFTLGKYGQFHIWHKSSDQWIKDLKTGEIRPLTEANSPDVDSYHTWSSNGRWIVFSSRRMDGSYTRPFIAYFDKEGRAHKAFVLPQADPEENKLLLKSFNVPELTRTKVEVSAKEIRNAVYDDDHTKKVDYSPLGK</sequence>
<dbReference type="SUPFAM" id="SSF82171">
    <property type="entry name" value="DPP6 N-terminal domain-like"/>
    <property type="match status" value="1"/>
</dbReference>
<dbReference type="EMBL" id="JACICA010000003">
    <property type="protein sequence ID" value="MBB3702497.1"/>
    <property type="molecule type" value="Genomic_DNA"/>
</dbReference>